<accession>A0AC35F0A4</accession>
<dbReference type="Proteomes" id="UP000887580">
    <property type="component" value="Unplaced"/>
</dbReference>
<evidence type="ECO:0000313" key="1">
    <source>
        <dbReference type="Proteomes" id="UP000887580"/>
    </source>
</evidence>
<evidence type="ECO:0000313" key="2">
    <source>
        <dbReference type="WBParaSite" id="PS1159_v2.g12475.t1"/>
    </source>
</evidence>
<reference evidence="2" key="1">
    <citation type="submission" date="2022-11" db="UniProtKB">
        <authorList>
            <consortium name="WormBaseParasite"/>
        </authorList>
    </citation>
    <scope>IDENTIFICATION</scope>
</reference>
<dbReference type="WBParaSite" id="PS1159_v2.g12475.t1">
    <property type="protein sequence ID" value="PS1159_v2.g12475.t1"/>
    <property type="gene ID" value="PS1159_v2.g12475"/>
</dbReference>
<protein>
    <submittedName>
        <fullName evidence="2">Ig-like domain-containing protein</fullName>
    </submittedName>
</protein>
<sequence length="120" mass="13937">MYDHPFSIEPSVQPYYVRENESGPILNCAFSENYRNRDRYEPEWTRVVDGTPKRLARDSIVFLKNDYSLHEDSQTGEYNLQIKTVKFEKDNGQFFCSLLDRESGEQLLSTPATVMVVAGF</sequence>
<name>A0AC35F0A4_9BILA</name>
<organism evidence="1 2">
    <name type="scientific">Panagrolaimus sp. PS1159</name>
    <dbReference type="NCBI Taxonomy" id="55785"/>
    <lineage>
        <taxon>Eukaryota</taxon>
        <taxon>Metazoa</taxon>
        <taxon>Ecdysozoa</taxon>
        <taxon>Nematoda</taxon>
        <taxon>Chromadorea</taxon>
        <taxon>Rhabditida</taxon>
        <taxon>Tylenchina</taxon>
        <taxon>Panagrolaimomorpha</taxon>
        <taxon>Panagrolaimoidea</taxon>
        <taxon>Panagrolaimidae</taxon>
        <taxon>Panagrolaimus</taxon>
    </lineage>
</organism>
<proteinExistence type="predicted"/>